<comment type="caution">
    <text evidence="1">The sequence shown here is derived from an EMBL/GenBank/DDBJ whole genome shotgun (WGS) entry which is preliminary data.</text>
</comment>
<organism evidence="1 2">
    <name type="scientific">Rhizopus azygosporus</name>
    <name type="common">Rhizopus microsporus var. azygosporus</name>
    <dbReference type="NCBI Taxonomy" id="86630"/>
    <lineage>
        <taxon>Eukaryota</taxon>
        <taxon>Fungi</taxon>
        <taxon>Fungi incertae sedis</taxon>
        <taxon>Mucoromycota</taxon>
        <taxon>Mucoromycotina</taxon>
        <taxon>Mucoromycetes</taxon>
        <taxon>Mucorales</taxon>
        <taxon>Mucorineae</taxon>
        <taxon>Rhizopodaceae</taxon>
        <taxon>Rhizopus</taxon>
    </lineage>
</organism>
<dbReference type="STRING" id="86630.A0A367J228"/>
<keyword evidence="2" id="KW-1185">Reference proteome</keyword>
<evidence type="ECO:0000313" key="1">
    <source>
        <dbReference type="EMBL" id="RCH83970.1"/>
    </source>
</evidence>
<dbReference type="InterPro" id="IPR036291">
    <property type="entry name" value="NAD(P)-bd_dom_sf"/>
</dbReference>
<evidence type="ECO:0008006" key="3">
    <source>
        <dbReference type="Google" id="ProtNLM"/>
    </source>
</evidence>
<sequence length="322" mass="38302">MKTRVITNGDSLLGFATAYKFLTEDKEYKYRVLCRERQGLNELALLGADVIEVDYMNEIEVCRLLRDTCYVMLVPEFSKSRREEAESIMRCAQKEHVDYMAIFSFIGVDAIKKEDNRLEELKDYRYLEDLIPKYFSKDNYCIMRLPLFYQFFFYMGPLMEDENKIYLPVSEHVQWCAIDIEDALDAIVQLSNVVKDKKNKTLFNFTPSQRNYDIKDVVSAANKALDRDMTFEKSSRSRMRDYLKDLRNDNRFRERPSEGHGMFPLGRYLNETNINTILDYWELSEAKHTDVISQDLEDAIGRNPISLKDFFHRNREQFRRLR</sequence>
<dbReference type="EMBL" id="PJQL01002498">
    <property type="protein sequence ID" value="RCH83970.1"/>
    <property type="molecule type" value="Genomic_DNA"/>
</dbReference>
<gene>
    <name evidence="1" type="ORF">CU097_001970</name>
</gene>
<dbReference type="Gene3D" id="3.40.50.720">
    <property type="entry name" value="NAD(P)-binding Rossmann-like Domain"/>
    <property type="match status" value="1"/>
</dbReference>
<name>A0A367J228_RHIAZ</name>
<dbReference type="AlphaFoldDB" id="A0A367J228"/>
<dbReference type="Proteomes" id="UP000252139">
    <property type="component" value="Unassembled WGS sequence"/>
</dbReference>
<proteinExistence type="predicted"/>
<dbReference type="OrthoDB" id="10254221at2759"/>
<protein>
    <recommendedName>
        <fullName evidence="3">NmrA-like domain-containing protein</fullName>
    </recommendedName>
</protein>
<evidence type="ECO:0000313" key="2">
    <source>
        <dbReference type="Proteomes" id="UP000252139"/>
    </source>
</evidence>
<accession>A0A367J228</accession>
<dbReference type="SUPFAM" id="SSF51735">
    <property type="entry name" value="NAD(P)-binding Rossmann-fold domains"/>
    <property type="match status" value="1"/>
</dbReference>
<reference evidence="1 2" key="1">
    <citation type="journal article" date="2018" name="G3 (Bethesda)">
        <title>Phylogenetic and Phylogenomic Definition of Rhizopus Species.</title>
        <authorList>
            <person name="Gryganskyi A.P."/>
            <person name="Golan J."/>
            <person name="Dolatabadi S."/>
            <person name="Mondo S."/>
            <person name="Robb S."/>
            <person name="Idnurm A."/>
            <person name="Muszewska A."/>
            <person name="Steczkiewicz K."/>
            <person name="Masonjones S."/>
            <person name="Liao H.L."/>
            <person name="Gajdeczka M.T."/>
            <person name="Anike F."/>
            <person name="Vuek A."/>
            <person name="Anishchenko I.M."/>
            <person name="Voigt K."/>
            <person name="de Hoog G.S."/>
            <person name="Smith M.E."/>
            <person name="Heitman J."/>
            <person name="Vilgalys R."/>
            <person name="Stajich J.E."/>
        </authorList>
    </citation>
    <scope>NUCLEOTIDE SEQUENCE [LARGE SCALE GENOMIC DNA]</scope>
    <source>
        <strain evidence="1 2">CBS 357.93</strain>
    </source>
</reference>